<evidence type="ECO:0000259" key="9">
    <source>
        <dbReference type="PROSITE" id="PS50110"/>
    </source>
</evidence>
<evidence type="ECO:0000313" key="11">
    <source>
        <dbReference type="Proteomes" id="UP000185639"/>
    </source>
</evidence>
<evidence type="ECO:0000256" key="2">
    <source>
        <dbReference type="ARBA" id="ARBA00012438"/>
    </source>
</evidence>
<dbReference type="GO" id="GO:0005886">
    <property type="term" value="C:plasma membrane"/>
    <property type="evidence" value="ECO:0007669"/>
    <property type="project" value="TreeGrafter"/>
</dbReference>
<dbReference type="InterPro" id="IPR036890">
    <property type="entry name" value="HATPase_C_sf"/>
</dbReference>
<comment type="catalytic activity">
    <reaction evidence="1">
        <text>ATP + protein L-histidine = ADP + protein N-phospho-L-histidine.</text>
        <dbReference type="EC" id="2.7.13.3"/>
    </reaction>
</comment>
<keyword evidence="3 6" id="KW-0597">Phosphoprotein</keyword>
<dbReference type="InterPro" id="IPR011006">
    <property type="entry name" value="CheY-like_superfamily"/>
</dbReference>
<name>A0A1N7MYM5_9GAMM</name>
<dbReference type="PROSITE" id="PS50109">
    <property type="entry name" value="HIS_KIN"/>
    <property type="match status" value="1"/>
</dbReference>
<dbReference type="PANTHER" id="PTHR43047:SF9">
    <property type="entry name" value="HISTIDINE KINASE"/>
    <property type="match status" value="1"/>
</dbReference>
<dbReference type="EMBL" id="FTOH01000006">
    <property type="protein sequence ID" value="SIS91217.1"/>
    <property type="molecule type" value="Genomic_DNA"/>
</dbReference>
<gene>
    <name evidence="10" type="ORF">SAMN05421686_10667</name>
</gene>
<feature type="transmembrane region" description="Helical" evidence="7">
    <location>
        <begin position="63"/>
        <end position="82"/>
    </location>
</feature>
<dbReference type="PANTHER" id="PTHR43047">
    <property type="entry name" value="TWO-COMPONENT HISTIDINE PROTEIN KINASE"/>
    <property type="match status" value="1"/>
</dbReference>
<dbReference type="SUPFAM" id="SSF55874">
    <property type="entry name" value="ATPase domain of HSP90 chaperone/DNA topoisomerase II/histidine kinase"/>
    <property type="match status" value="1"/>
</dbReference>
<dbReference type="CDD" id="cd00082">
    <property type="entry name" value="HisKA"/>
    <property type="match status" value="1"/>
</dbReference>
<keyword evidence="5" id="KW-0418">Kinase</keyword>
<feature type="transmembrane region" description="Helical" evidence="7">
    <location>
        <begin position="37"/>
        <end position="57"/>
    </location>
</feature>
<dbReference type="SUPFAM" id="SSF47384">
    <property type="entry name" value="Homodimeric domain of signal transducing histidine kinase"/>
    <property type="match status" value="1"/>
</dbReference>
<feature type="domain" description="Histidine kinase" evidence="8">
    <location>
        <begin position="235"/>
        <end position="449"/>
    </location>
</feature>
<dbReference type="Proteomes" id="UP000185639">
    <property type="component" value="Unassembled WGS sequence"/>
</dbReference>
<evidence type="ECO:0000256" key="3">
    <source>
        <dbReference type="ARBA" id="ARBA00022553"/>
    </source>
</evidence>
<evidence type="ECO:0000256" key="5">
    <source>
        <dbReference type="ARBA" id="ARBA00022777"/>
    </source>
</evidence>
<feature type="modified residue" description="4-aspartylphosphate" evidence="6">
    <location>
        <position position="519"/>
    </location>
</feature>
<dbReference type="InterPro" id="IPR036097">
    <property type="entry name" value="HisK_dim/P_sf"/>
</dbReference>
<feature type="transmembrane region" description="Helical" evidence="7">
    <location>
        <begin position="103"/>
        <end position="124"/>
    </location>
</feature>
<dbReference type="EC" id="2.7.13.3" evidence="2"/>
<dbReference type="Pfam" id="PF00512">
    <property type="entry name" value="HisKA"/>
    <property type="match status" value="1"/>
</dbReference>
<dbReference type="SMART" id="SM00388">
    <property type="entry name" value="HisKA"/>
    <property type="match status" value="1"/>
</dbReference>
<evidence type="ECO:0000259" key="8">
    <source>
        <dbReference type="PROSITE" id="PS50109"/>
    </source>
</evidence>
<keyword evidence="7" id="KW-0812">Transmembrane</keyword>
<dbReference type="InterPro" id="IPR003661">
    <property type="entry name" value="HisK_dim/P_dom"/>
</dbReference>
<dbReference type="Pfam" id="PF00072">
    <property type="entry name" value="Response_reg"/>
    <property type="match status" value="1"/>
</dbReference>
<evidence type="ECO:0000256" key="4">
    <source>
        <dbReference type="ARBA" id="ARBA00022679"/>
    </source>
</evidence>
<dbReference type="SMART" id="SM00448">
    <property type="entry name" value="REC"/>
    <property type="match status" value="1"/>
</dbReference>
<feature type="transmembrane region" description="Helical" evidence="7">
    <location>
        <begin position="156"/>
        <end position="175"/>
    </location>
</feature>
<dbReference type="STRING" id="484498.SAMN05421686_10667"/>
<dbReference type="Gene3D" id="1.10.287.130">
    <property type="match status" value="1"/>
</dbReference>
<dbReference type="SUPFAM" id="SSF52172">
    <property type="entry name" value="CheY-like"/>
    <property type="match status" value="1"/>
</dbReference>
<evidence type="ECO:0000256" key="1">
    <source>
        <dbReference type="ARBA" id="ARBA00000085"/>
    </source>
</evidence>
<evidence type="ECO:0000313" key="10">
    <source>
        <dbReference type="EMBL" id="SIS91217.1"/>
    </source>
</evidence>
<dbReference type="InterPro" id="IPR001789">
    <property type="entry name" value="Sig_transdc_resp-reg_receiver"/>
</dbReference>
<dbReference type="InterPro" id="IPR003594">
    <property type="entry name" value="HATPase_dom"/>
</dbReference>
<evidence type="ECO:0000256" key="6">
    <source>
        <dbReference type="PROSITE-ProRule" id="PRU00169"/>
    </source>
</evidence>
<dbReference type="PRINTS" id="PR00344">
    <property type="entry name" value="BCTRLSENSOR"/>
</dbReference>
<dbReference type="Gene3D" id="3.40.50.2300">
    <property type="match status" value="1"/>
</dbReference>
<dbReference type="GO" id="GO:0000155">
    <property type="term" value="F:phosphorelay sensor kinase activity"/>
    <property type="evidence" value="ECO:0007669"/>
    <property type="project" value="InterPro"/>
</dbReference>
<dbReference type="GO" id="GO:0009927">
    <property type="term" value="F:histidine phosphotransfer kinase activity"/>
    <property type="evidence" value="ECO:0007669"/>
    <property type="project" value="TreeGrafter"/>
</dbReference>
<keyword evidence="11" id="KW-1185">Reference proteome</keyword>
<accession>A0A1N7MYM5</accession>
<dbReference type="AlphaFoldDB" id="A0A1N7MYM5"/>
<feature type="domain" description="Response regulatory" evidence="9">
    <location>
        <begin position="468"/>
        <end position="585"/>
    </location>
</feature>
<dbReference type="InterPro" id="IPR004358">
    <property type="entry name" value="Sig_transdc_His_kin-like_C"/>
</dbReference>
<dbReference type="Pfam" id="PF02518">
    <property type="entry name" value="HATPase_c"/>
    <property type="match status" value="1"/>
</dbReference>
<protein>
    <recommendedName>
        <fullName evidence="2">histidine kinase</fullName>
        <ecNumber evidence="2">2.7.13.3</ecNumber>
    </recommendedName>
</protein>
<organism evidence="10 11">
    <name type="scientific">Thalassolituus maritimus</name>
    <dbReference type="NCBI Taxonomy" id="484498"/>
    <lineage>
        <taxon>Bacteria</taxon>
        <taxon>Pseudomonadati</taxon>
        <taxon>Pseudomonadota</taxon>
        <taxon>Gammaproteobacteria</taxon>
        <taxon>Oceanospirillales</taxon>
        <taxon>Oceanospirillaceae</taxon>
        <taxon>Thalassolituus</taxon>
    </lineage>
</organism>
<reference evidence="11" key="1">
    <citation type="submission" date="2017-01" db="EMBL/GenBank/DDBJ databases">
        <authorList>
            <person name="Varghese N."/>
            <person name="Submissions S."/>
        </authorList>
    </citation>
    <scope>NUCLEOTIDE SEQUENCE [LARGE SCALE GENOMIC DNA]</scope>
    <source>
        <strain evidence="11">DSM 24913</strain>
    </source>
</reference>
<dbReference type="SMART" id="SM00387">
    <property type="entry name" value="HATPase_c"/>
    <property type="match status" value="1"/>
</dbReference>
<feature type="transmembrane region" description="Helical" evidence="7">
    <location>
        <begin position="130"/>
        <end position="149"/>
    </location>
</feature>
<dbReference type="PROSITE" id="PS50110">
    <property type="entry name" value="RESPONSE_REGULATORY"/>
    <property type="match status" value="1"/>
</dbReference>
<proteinExistence type="predicted"/>
<keyword evidence="7" id="KW-0472">Membrane</keyword>
<sequence length="587" mass="65186">MAGLLRKLKNEFLPPINEHPLAEDLQWERHNLFMAEVGSRMVGSVIVACIVGLMFYSSATADALLIWFSGILFVAINSWLLIRWHYRSDHENRSLSYVRIWHWVNLYLSVIWGIFWALTPFLFFPDASQIQILSLLLLVVVASSMPSVTMGCYPDIYITFLTPVFFSFSWHLLAVDFGGEILPLIIAPLTWMMLVLFSIVIHRTHMESIILRLEHRNAQELADERTAAKTRFIAVASHDLRQPVQAARLYAEAMLSNPDMRSQETSEKLVRSLSSASHLLDRLLDISKLDAGVLEVNRQAIRVQKVLNEISAVHSVHAMEKGIHLRVQGEQCLVCADKSILIEILDNVIGNAVRYTEQGEITVSAHTSGASVCLTVEDTGQGIPKAKQAIVFEEFVQLDSGPETAAGNAGMGLGLPIVKRLCELHAIPFEFESDVGVGTSFRFYLPRASDDSANSTEDSTIKDQTPLRILVIDDEPQITDSLSMILVAAGHDVEVAHNMQQLQRTLRSGRFIPQLVLSDDRLPGNLASGDMIEEVNSQLGRPVPAIIMTGNTSPERIQALKASGYPVLFKPVSNAEIMSAITQLDIS</sequence>
<keyword evidence="4" id="KW-0808">Transferase</keyword>
<feature type="transmembrane region" description="Helical" evidence="7">
    <location>
        <begin position="181"/>
        <end position="202"/>
    </location>
</feature>
<dbReference type="Gene3D" id="3.30.565.10">
    <property type="entry name" value="Histidine kinase-like ATPase, C-terminal domain"/>
    <property type="match status" value="1"/>
</dbReference>
<evidence type="ECO:0000256" key="7">
    <source>
        <dbReference type="SAM" id="Phobius"/>
    </source>
</evidence>
<keyword evidence="7" id="KW-1133">Transmembrane helix</keyword>
<dbReference type="InterPro" id="IPR005467">
    <property type="entry name" value="His_kinase_dom"/>
</dbReference>